<feature type="region of interest" description="Disordered" evidence="3">
    <location>
        <begin position="404"/>
        <end position="428"/>
    </location>
</feature>
<evidence type="ECO:0000256" key="5">
    <source>
        <dbReference type="SAM" id="SignalP"/>
    </source>
</evidence>
<protein>
    <recommendedName>
        <fullName evidence="8">Leucine-rich repeat domain-containing protein</fullName>
    </recommendedName>
</protein>
<evidence type="ECO:0000256" key="4">
    <source>
        <dbReference type="SAM" id="Phobius"/>
    </source>
</evidence>
<feature type="chain" id="PRO_5045707131" description="Leucine-rich repeat domain-containing protein" evidence="5">
    <location>
        <begin position="27"/>
        <end position="485"/>
    </location>
</feature>
<dbReference type="Proteomes" id="UP001501803">
    <property type="component" value="Unassembled WGS sequence"/>
</dbReference>
<sequence>MTTIGAVGLALAATMTFAGVVAPASADTAAYIPDAKLSDCLKRTRAGLFDPKPFTVEEVKALRSVSCTGVADLTGLEGATKLERFSMYSSSFSSLEPLSDSTLLESFLSTGSDTTVSDLTPLAGATGLRSLELGGAPTTSLAVLANMPDLYLIELGKTKISDLSPLSDLDNLRSLTIKGSLVTNLTPLTSISTLEDLTIASSFESPTKDPLSDLSPLKSMTSLSSLDVSGTSVHNLSPIAGLTGLHSVGFSDTTVSSIEALRGMADLGDVDGANAAVYDISPLPNPTTMESYLEGQKASFGPVAPKVAIPNPLRGYGGGFVVPSSASLAAAGATLSADASTITFAATGVFGLGWQEFPEDEELGSFNGTITFTVATPVVPPVVTPPVVTPPVVTPPVVTPPVVTPPVVTPPGDDDPETETPPAAVTPPAVVTTPTVVTTPAAATVPAATATALASTGVDLTVWPIVAALLLLIAGAGMAFTRKRA</sequence>
<gene>
    <name evidence="6" type="ORF">GCM10022381_18260</name>
</gene>
<evidence type="ECO:0000256" key="3">
    <source>
        <dbReference type="SAM" id="MobiDB-lite"/>
    </source>
</evidence>
<keyword evidence="4" id="KW-0812">Transmembrane</keyword>
<name>A0ABP7KIC7_9MICO</name>
<comment type="caution">
    <text evidence="6">The sequence shown here is derived from an EMBL/GenBank/DDBJ whole genome shotgun (WGS) entry which is preliminary data.</text>
</comment>
<evidence type="ECO:0008006" key="8">
    <source>
        <dbReference type="Google" id="ProtNLM"/>
    </source>
</evidence>
<dbReference type="InterPro" id="IPR032675">
    <property type="entry name" value="LRR_dom_sf"/>
</dbReference>
<keyword evidence="4" id="KW-0472">Membrane</keyword>
<dbReference type="PANTHER" id="PTHR46652">
    <property type="entry name" value="LEUCINE-RICH REPEAT AND IQ DOMAIN-CONTAINING PROTEIN 1-RELATED"/>
    <property type="match status" value="1"/>
</dbReference>
<evidence type="ECO:0000256" key="2">
    <source>
        <dbReference type="ARBA" id="ARBA00022737"/>
    </source>
</evidence>
<evidence type="ECO:0000313" key="6">
    <source>
        <dbReference type="EMBL" id="GAA3875923.1"/>
    </source>
</evidence>
<feature type="signal peptide" evidence="5">
    <location>
        <begin position="1"/>
        <end position="26"/>
    </location>
</feature>
<organism evidence="6 7">
    <name type="scientific">Leifsonia kafniensis</name>
    <dbReference type="NCBI Taxonomy" id="475957"/>
    <lineage>
        <taxon>Bacteria</taxon>
        <taxon>Bacillati</taxon>
        <taxon>Actinomycetota</taxon>
        <taxon>Actinomycetes</taxon>
        <taxon>Micrococcales</taxon>
        <taxon>Microbacteriaceae</taxon>
        <taxon>Leifsonia</taxon>
    </lineage>
</organism>
<keyword evidence="5" id="KW-0732">Signal</keyword>
<proteinExistence type="predicted"/>
<dbReference type="EMBL" id="BAABCN010000003">
    <property type="protein sequence ID" value="GAA3875923.1"/>
    <property type="molecule type" value="Genomic_DNA"/>
</dbReference>
<dbReference type="RefSeq" id="WP_345065179.1">
    <property type="nucleotide sequence ID" value="NZ_BAABCN010000003.1"/>
</dbReference>
<evidence type="ECO:0000313" key="7">
    <source>
        <dbReference type="Proteomes" id="UP001501803"/>
    </source>
</evidence>
<feature type="transmembrane region" description="Helical" evidence="4">
    <location>
        <begin position="460"/>
        <end position="480"/>
    </location>
</feature>
<dbReference type="PANTHER" id="PTHR46652:SF3">
    <property type="entry name" value="LEUCINE-RICH REPEAT-CONTAINING PROTEIN 9"/>
    <property type="match status" value="1"/>
</dbReference>
<keyword evidence="1" id="KW-0433">Leucine-rich repeat</keyword>
<keyword evidence="4" id="KW-1133">Transmembrane helix</keyword>
<dbReference type="SUPFAM" id="SSF52058">
    <property type="entry name" value="L domain-like"/>
    <property type="match status" value="1"/>
</dbReference>
<dbReference type="Gene3D" id="3.80.10.10">
    <property type="entry name" value="Ribonuclease Inhibitor"/>
    <property type="match status" value="1"/>
</dbReference>
<dbReference type="InterPro" id="IPR050836">
    <property type="entry name" value="SDS22/Internalin_LRR"/>
</dbReference>
<reference evidence="7" key="1">
    <citation type="journal article" date="2019" name="Int. J. Syst. Evol. Microbiol.">
        <title>The Global Catalogue of Microorganisms (GCM) 10K type strain sequencing project: providing services to taxonomists for standard genome sequencing and annotation.</title>
        <authorList>
            <consortium name="The Broad Institute Genomics Platform"/>
            <consortium name="The Broad Institute Genome Sequencing Center for Infectious Disease"/>
            <person name="Wu L."/>
            <person name="Ma J."/>
        </authorList>
    </citation>
    <scope>NUCLEOTIDE SEQUENCE [LARGE SCALE GENOMIC DNA]</scope>
    <source>
        <strain evidence="7">JCM 17021</strain>
    </source>
</reference>
<accession>A0ABP7KIC7</accession>
<keyword evidence="2" id="KW-0677">Repeat</keyword>
<keyword evidence="7" id="KW-1185">Reference proteome</keyword>
<evidence type="ECO:0000256" key="1">
    <source>
        <dbReference type="ARBA" id="ARBA00022614"/>
    </source>
</evidence>